<dbReference type="Proteomes" id="UP000051888">
    <property type="component" value="Unassembled WGS sequence"/>
</dbReference>
<evidence type="ECO:0000256" key="4">
    <source>
        <dbReference type="ARBA" id="ARBA00023316"/>
    </source>
</evidence>
<dbReference type="Pfam" id="PF03808">
    <property type="entry name" value="Glyco_tran_WecG"/>
    <property type="match status" value="1"/>
</dbReference>
<dbReference type="STRING" id="157838.AN964_05210"/>
<comment type="catalytic activity">
    <reaction evidence="5">
        <text>UDP-N-acetyl-alpha-D-mannosamine + N-acetyl-alpha-D-glucosaminyl-di-trans,octa-cis-undecaprenyl diphosphate = N-acetyl-beta-D-mannosaminyl-(1-&gt;4)-N-acetyl-alpha-D-glucosaminyl di-trans,octa-cis-undecaprenyl diphosphate + UDP + H(+)</text>
        <dbReference type="Rhea" id="RHEA:16053"/>
        <dbReference type="ChEBI" id="CHEBI:15378"/>
        <dbReference type="ChEBI" id="CHEBI:58223"/>
        <dbReference type="ChEBI" id="CHEBI:62959"/>
        <dbReference type="ChEBI" id="CHEBI:68623"/>
        <dbReference type="ChEBI" id="CHEBI:132210"/>
        <dbReference type="EC" id="2.4.1.187"/>
    </reaction>
</comment>
<dbReference type="InterPro" id="IPR034714">
    <property type="entry name" value="TagA_TarA"/>
</dbReference>
<name>A0A0Q3TG35_9BACI</name>
<gene>
    <name evidence="6" type="ORF">AN964_05210</name>
</gene>
<dbReference type="RefSeq" id="WP_055738681.1">
    <property type="nucleotide sequence ID" value="NZ_JAAIWL010000006.1"/>
</dbReference>
<dbReference type="InterPro" id="IPR004629">
    <property type="entry name" value="WecG_TagA_CpsF"/>
</dbReference>
<dbReference type="UniPathway" id="UPA00632"/>
<dbReference type="EMBL" id="LJJC01000004">
    <property type="protein sequence ID" value="KQL52966.1"/>
    <property type="molecule type" value="Genomic_DNA"/>
</dbReference>
<dbReference type="AlphaFoldDB" id="A0A0Q3TG35"/>
<dbReference type="PATRIC" id="fig|157838.3.peg.1160"/>
<dbReference type="CDD" id="cd06533">
    <property type="entry name" value="Glyco_transf_WecG_TagA"/>
    <property type="match status" value="1"/>
</dbReference>
<keyword evidence="4 5" id="KW-0961">Cell wall biogenesis/degradation</keyword>
<evidence type="ECO:0000256" key="1">
    <source>
        <dbReference type="ARBA" id="ARBA00022676"/>
    </source>
</evidence>
<dbReference type="PANTHER" id="PTHR34136">
    <property type="match status" value="1"/>
</dbReference>
<comment type="pathway">
    <text evidence="5">Cell wall biogenesis; teichoic acid biosynthesis.</text>
</comment>
<organism evidence="6 7">
    <name type="scientific">Heyndrickxia shackletonii</name>
    <dbReference type="NCBI Taxonomy" id="157838"/>
    <lineage>
        <taxon>Bacteria</taxon>
        <taxon>Bacillati</taxon>
        <taxon>Bacillota</taxon>
        <taxon>Bacilli</taxon>
        <taxon>Bacillales</taxon>
        <taxon>Bacillaceae</taxon>
        <taxon>Heyndrickxia</taxon>
    </lineage>
</organism>
<reference evidence="6 7" key="1">
    <citation type="submission" date="2015-09" db="EMBL/GenBank/DDBJ databases">
        <title>Genome sequencing project for genomic taxonomy and phylogenomics of Bacillus-like bacteria.</title>
        <authorList>
            <person name="Liu B."/>
            <person name="Wang J."/>
            <person name="Zhu Y."/>
            <person name="Liu G."/>
            <person name="Chen Q."/>
            <person name="Chen Z."/>
            <person name="Lan J."/>
            <person name="Che J."/>
            <person name="Ge C."/>
            <person name="Shi H."/>
            <person name="Pan Z."/>
            <person name="Liu X."/>
        </authorList>
    </citation>
    <scope>NUCLEOTIDE SEQUENCE [LARGE SCALE GENOMIC DNA]</scope>
    <source>
        <strain evidence="6 7">LMG 18435</strain>
    </source>
</reference>
<dbReference type="PANTHER" id="PTHR34136:SF1">
    <property type="entry name" value="UDP-N-ACETYL-D-MANNOSAMINURONIC ACID TRANSFERASE"/>
    <property type="match status" value="1"/>
</dbReference>
<protein>
    <recommendedName>
        <fullName evidence="5">N-acetylglucosaminyldiphosphoundecaprenol N-acetyl-beta-D-mannosaminyltransferase</fullName>
        <ecNumber evidence="5">2.4.1.187</ecNumber>
    </recommendedName>
    <alternativeName>
        <fullName evidence="5">N-acetylmannosaminyltransferase</fullName>
    </alternativeName>
    <alternativeName>
        <fullName evidence="5">UDP-N-acetylmannosamine transferase</fullName>
    </alternativeName>
    <alternativeName>
        <fullName evidence="5">UDP-N-acetylmannosamine:N-acetylglucosaminyl pyrophosphorylundecaprenol N-acetylmannosaminyltransferase</fullName>
    </alternativeName>
</protein>
<evidence type="ECO:0000256" key="5">
    <source>
        <dbReference type="HAMAP-Rule" id="MF_02070"/>
    </source>
</evidence>
<sequence length="243" mass="27950">MKQRFFNVLGIPIIHSNHHSFIDLLEGQIKENKKTFVVTANPEIVMRALNDKGYEGYLKKADYITADGIGIVIASKILNQPLPGRVSGTDMMLDLLEIANQKRHRVYFLGAAEFVLQLLLKNVHERYPQVEIVGSHNGFFDWNDNNIEEEIKSTEPDLIFVALGVPKQEQWIAEHLDSFQKGVFMGVGGSFDVIAGVVKRAPKTWQKLNLEWLYRLIKQPSRWRRMLVIPHFLVKVIFQKQRG</sequence>
<proteinExistence type="inferred from homology"/>
<keyword evidence="2 5" id="KW-0808">Transferase</keyword>
<dbReference type="EC" id="2.4.1.187" evidence="5"/>
<keyword evidence="3 5" id="KW-0777">Teichoic acid biosynthesis</keyword>
<accession>A0A0Q3TG35</accession>
<comment type="caution">
    <text evidence="6">The sequence shown here is derived from an EMBL/GenBank/DDBJ whole genome shotgun (WGS) entry which is preliminary data.</text>
</comment>
<dbReference type="GO" id="GO:0047244">
    <property type="term" value="F:N-acetylglucosaminyldiphosphoundecaprenol N-acetyl-beta-D-mannosaminyltransferase activity"/>
    <property type="evidence" value="ECO:0007669"/>
    <property type="project" value="UniProtKB-UniRule"/>
</dbReference>
<comment type="function">
    <text evidence="5">Catalyzes the conversion of GlcNAc-PP-undecaprenol into ManNAc-GlcNAc-PP-undecaprenol, the first committed lipid intermediate in the de novo synthesis of teichoic acid.</text>
</comment>
<comment type="similarity">
    <text evidence="5">Belongs to the glycosyltransferase 26 family. TagA/TarA subfamily.</text>
</comment>
<dbReference type="HAMAP" id="MF_02070">
    <property type="entry name" value="TagA_TarA"/>
    <property type="match status" value="1"/>
</dbReference>
<dbReference type="NCBIfam" id="TIGR00696">
    <property type="entry name" value="wecG_tagA_cpsF"/>
    <property type="match status" value="1"/>
</dbReference>
<keyword evidence="7" id="KW-1185">Reference proteome</keyword>
<keyword evidence="1 5" id="KW-0328">Glycosyltransferase</keyword>
<dbReference type="GO" id="GO:0019350">
    <property type="term" value="P:teichoic acid biosynthetic process"/>
    <property type="evidence" value="ECO:0007669"/>
    <property type="project" value="UniProtKB-UniRule"/>
</dbReference>
<dbReference type="OrthoDB" id="9771846at2"/>
<evidence type="ECO:0000313" key="7">
    <source>
        <dbReference type="Proteomes" id="UP000051888"/>
    </source>
</evidence>
<evidence type="ECO:0000256" key="2">
    <source>
        <dbReference type="ARBA" id="ARBA00022679"/>
    </source>
</evidence>
<dbReference type="GO" id="GO:0071555">
    <property type="term" value="P:cell wall organization"/>
    <property type="evidence" value="ECO:0007669"/>
    <property type="project" value="UniProtKB-KW"/>
</dbReference>
<evidence type="ECO:0000256" key="3">
    <source>
        <dbReference type="ARBA" id="ARBA00022944"/>
    </source>
</evidence>
<evidence type="ECO:0000313" key="6">
    <source>
        <dbReference type="EMBL" id="KQL52966.1"/>
    </source>
</evidence>